<gene>
    <name evidence="2" type="ORF">M378DRAFT_8442</name>
</gene>
<dbReference type="Proteomes" id="UP000054549">
    <property type="component" value="Unassembled WGS sequence"/>
</dbReference>
<feature type="compositionally biased region" description="Basic residues" evidence="1">
    <location>
        <begin position="53"/>
        <end position="67"/>
    </location>
</feature>
<evidence type="ECO:0000256" key="1">
    <source>
        <dbReference type="SAM" id="MobiDB-lite"/>
    </source>
</evidence>
<dbReference type="InParanoid" id="A0A0C2XHV3"/>
<accession>A0A0C2XHV3</accession>
<evidence type="ECO:0000313" key="3">
    <source>
        <dbReference type="Proteomes" id="UP000054549"/>
    </source>
</evidence>
<evidence type="ECO:0000313" key="2">
    <source>
        <dbReference type="EMBL" id="KIL69016.1"/>
    </source>
</evidence>
<dbReference type="AlphaFoldDB" id="A0A0C2XHV3"/>
<feature type="compositionally biased region" description="Acidic residues" evidence="1">
    <location>
        <begin position="80"/>
        <end position="102"/>
    </location>
</feature>
<proteinExistence type="predicted"/>
<feature type="region of interest" description="Disordered" evidence="1">
    <location>
        <begin position="38"/>
        <end position="104"/>
    </location>
</feature>
<sequence length="141" mass="15956">MPPIRSPTEQQKLAKRGIYSYHRSAKERAAMDALVEFVSDTETEEKTTNTKPVIRRTVRQPLPRKPRFGSPEPRPHIDYSDESDGDSDDEQDTDSESEASEDLEWKAAISRRAQVIAVKRALQNIIIIAQLLTNLNLAPTI</sequence>
<protein>
    <submittedName>
        <fullName evidence="2">Uncharacterized protein</fullName>
    </submittedName>
</protein>
<keyword evidence="3" id="KW-1185">Reference proteome</keyword>
<dbReference type="EMBL" id="KN818227">
    <property type="protein sequence ID" value="KIL69016.1"/>
    <property type="molecule type" value="Genomic_DNA"/>
</dbReference>
<organism evidence="2 3">
    <name type="scientific">Amanita muscaria (strain Koide BX008)</name>
    <dbReference type="NCBI Taxonomy" id="946122"/>
    <lineage>
        <taxon>Eukaryota</taxon>
        <taxon>Fungi</taxon>
        <taxon>Dikarya</taxon>
        <taxon>Basidiomycota</taxon>
        <taxon>Agaricomycotina</taxon>
        <taxon>Agaricomycetes</taxon>
        <taxon>Agaricomycetidae</taxon>
        <taxon>Agaricales</taxon>
        <taxon>Pluteineae</taxon>
        <taxon>Amanitaceae</taxon>
        <taxon>Amanita</taxon>
    </lineage>
</organism>
<dbReference type="HOGENOM" id="CLU_1824830_0_0_1"/>
<name>A0A0C2XHV3_AMAMK</name>
<reference evidence="2 3" key="1">
    <citation type="submission" date="2014-04" db="EMBL/GenBank/DDBJ databases">
        <title>Evolutionary Origins and Diversification of the Mycorrhizal Mutualists.</title>
        <authorList>
            <consortium name="DOE Joint Genome Institute"/>
            <consortium name="Mycorrhizal Genomics Consortium"/>
            <person name="Kohler A."/>
            <person name="Kuo A."/>
            <person name="Nagy L.G."/>
            <person name="Floudas D."/>
            <person name="Copeland A."/>
            <person name="Barry K.W."/>
            <person name="Cichocki N."/>
            <person name="Veneault-Fourrey C."/>
            <person name="LaButti K."/>
            <person name="Lindquist E.A."/>
            <person name="Lipzen A."/>
            <person name="Lundell T."/>
            <person name="Morin E."/>
            <person name="Murat C."/>
            <person name="Riley R."/>
            <person name="Ohm R."/>
            <person name="Sun H."/>
            <person name="Tunlid A."/>
            <person name="Henrissat B."/>
            <person name="Grigoriev I.V."/>
            <person name="Hibbett D.S."/>
            <person name="Martin F."/>
        </authorList>
    </citation>
    <scope>NUCLEOTIDE SEQUENCE [LARGE SCALE GENOMIC DNA]</scope>
    <source>
        <strain evidence="2 3">Koide BX008</strain>
    </source>
</reference>